<feature type="transmembrane region" description="Helical" evidence="6">
    <location>
        <begin position="153"/>
        <end position="171"/>
    </location>
</feature>
<evidence type="ECO:0000313" key="8">
    <source>
        <dbReference type="Proteomes" id="UP000014923"/>
    </source>
</evidence>
<comment type="subcellular location">
    <subcellularLocation>
        <location evidence="1">Cell membrane</location>
        <topology evidence="1">Multi-pass membrane protein</topology>
    </subcellularLocation>
</comment>
<dbReference type="InterPro" id="IPR050833">
    <property type="entry name" value="Poly_Biosynth_Transport"/>
</dbReference>
<evidence type="ECO:0000256" key="3">
    <source>
        <dbReference type="ARBA" id="ARBA00022692"/>
    </source>
</evidence>
<evidence type="ECO:0000256" key="5">
    <source>
        <dbReference type="ARBA" id="ARBA00023136"/>
    </source>
</evidence>
<keyword evidence="8" id="KW-1185">Reference proteome</keyword>
<dbReference type="RefSeq" id="WP_018662778.1">
    <property type="nucleotide sequence ID" value="NZ_HF952018.1"/>
</dbReference>
<feature type="transmembrane region" description="Helical" evidence="6">
    <location>
        <begin position="467"/>
        <end position="488"/>
    </location>
</feature>
<dbReference type="InterPro" id="IPR024923">
    <property type="entry name" value="PG_synth_SpoVB"/>
</dbReference>
<protein>
    <submittedName>
        <fullName evidence="7">Stage V sporulation protein B</fullName>
    </submittedName>
</protein>
<feature type="transmembrane region" description="Helical" evidence="6">
    <location>
        <begin position="318"/>
        <end position="335"/>
    </location>
</feature>
<feature type="transmembrane region" description="Helical" evidence="6">
    <location>
        <begin position="7"/>
        <end position="29"/>
    </location>
</feature>
<evidence type="ECO:0000313" key="7">
    <source>
        <dbReference type="EMBL" id="CDF58561.1"/>
    </source>
</evidence>
<evidence type="ECO:0000256" key="6">
    <source>
        <dbReference type="SAM" id="Phobius"/>
    </source>
</evidence>
<dbReference type="Pfam" id="PF01943">
    <property type="entry name" value="Polysacc_synt"/>
    <property type="match status" value="1"/>
</dbReference>
<dbReference type="OrthoDB" id="9775950at2"/>
<gene>
    <name evidence="7" type="ORF">TCEL_00607</name>
</gene>
<keyword evidence="2" id="KW-1003">Cell membrane</keyword>
<feature type="transmembrane region" description="Helical" evidence="6">
    <location>
        <begin position="121"/>
        <end position="146"/>
    </location>
</feature>
<feature type="transmembrane region" description="Helical" evidence="6">
    <location>
        <begin position="382"/>
        <end position="402"/>
    </location>
</feature>
<dbReference type="InterPro" id="IPR014249">
    <property type="entry name" value="Spore_V_B"/>
</dbReference>
<feature type="transmembrane region" description="Helical" evidence="6">
    <location>
        <begin position="183"/>
        <end position="208"/>
    </location>
</feature>
<dbReference type="PANTHER" id="PTHR30250">
    <property type="entry name" value="PST FAMILY PREDICTED COLANIC ACID TRANSPORTER"/>
    <property type="match status" value="1"/>
</dbReference>
<sequence>MRSKFFINTLILTLSNILTGALAFIFTVILSREIGSRGMGLYQLVAPLYTMFLFFTGGGITVSISKITAEKKALGKTREMYNTIKAACIFEIIWSIFITTLLILLSGFVSKNILNDDRTLLSILSFCPALIIVSISSVFKGVFYGYQKILEPAIIDVLEKAIRILSIYVLIQTFKGYDINVKSAAAFISLSLGELSSLILLYICYLRFKHSTPPMGKSDNSLQLLFNLLKLSIPLALNGILSTMFNSIIAILIPKRLSIAGIPYEEAISLLGKLQGMAMNIIFFPSIILSSLSTILIPSLSEGVAFKNYKILNHRINTTFKFTMVVAFASLSILLNASKEIAMFIYKDSSVGKIIYYLSFGIPIVYFEIMSFSILNGLGKQFNLLINSIVLSLIDVLLIYFIMPIPSINIYGYSINFIVSALVGIFLNIKCILNTLDNFKFDLFNIIILPLFIGILNYIVGSIIKNIIPIHMFIFICYMIYGTLYLVLSKLSTSKKI</sequence>
<dbReference type="PANTHER" id="PTHR30250:SF21">
    <property type="entry name" value="LIPID II FLIPPASE MURJ"/>
    <property type="match status" value="1"/>
</dbReference>
<feature type="transmembrane region" description="Helical" evidence="6">
    <location>
        <begin position="441"/>
        <end position="461"/>
    </location>
</feature>
<name>R7RT65_9CLOT</name>
<feature type="transmembrane region" description="Helical" evidence="6">
    <location>
        <begin position="408"/>
        <end position="429"/>
    </location>
</feature>
<feature type="transmembrane region" description="Helical" evidence="6">
    <location>
        <begin position="274"/>
        <end position="297"/>
    </location>
</feature>
<dbReference type="NCBIfam" id="TIGR02900">
    <property type="entry name" value="spore_V_B"/>
    <property type="match status" value="1"/>
</dbReference>
<keyword evidence="3 6" id="KW-0812">Transmembrane</keyword>
<dbReference type="PIRSF" id="PIRSF038958">
    <property type="entry name" value="PG_synth_SpoVB"/>
    <property type="match status" value="1"/>
</dbReference>
<dbReference type="HOGENOM" id="CLU_022017_2_2_9"/>
<reference evidence="7" key="1">
    <citation type="submission" date="2013-03" db="EMBL/GenBank/DDBJ databases">
        <title>Draft genome sequence of the hydrogen-ethanol-producing anaerobic alkalithermophilic Caloramator celere.</title>
        <authorList>
            <person name="Ciranna A."/>
            <person name="Larjo A."/>
            <person name="Kivisto A."/>
            <person name="Santala V."/>
            <person name="Roos C."/>
            <person name="Karp M."/>
        </authorList>
    </citation>
    <scope>NUCLEOTIDE SEQUENCE [LARGE SCALE GENOMIC DNA]</scope>
    <source>
        <strain evidence="7">DSM 8682</strain>
    </source>
</reference>
<accession>R7RT65</accession>
<keyword evidence="4 6" id="KW-1133">Transmembrane helix</keyword>
<feature type="transmembrane region" description="Helical" evidence="6">
    <location>
        <begin position="86"/>
        <end position="109"/>
    </location>
</feature>
<dbReference type="InterPro" id="IPR002797">
    <property type="entry name" value="Polysacc_synth"/>
</dbReference>
<dbReference type="AlphaFoldDB" id="R7RT65"/>
<feature type="transmembrane region" description="Helical" evidence="6">
    <location>
        <begin position="355"/>
        <end position="375"/>
    </location>
</feature>
<comment type="caution">
    <text evidence="7">The sequence shown here is derived from an EMBL/GenBank/DDBJ whole genome shotgun (WGS) entry which is preliminary data.</text>
</comment>
<dbReference type="Proteomes" id="UP000014923">
    <property type="component" value="Unassembled WGS sequence"/>
</dbReference>
<dbReference type="EMBL" id="CAVN010000097">
    <property type="protein sequence ID" value="CDF58561.1"/>
    <property type="molecule type" value="Genomic_DNA"/>
</dbReference>
<dbReference type="GO" id="GO:0005886">
    <property type="term" value="C:plasma membrane"/>
    <property type="evidence" value="ECO:0007669"/>
    <property type="project" value="UniProtKB-SubCell"/>
</dbReference>
<organism evidence="7 8">
    <name type="scientific">Thermobrachium celere DSM 8682</name>
    <dbReference type="NCBI Taxonomy" id="941824"/>
    <lineage>
        <taxon>Bacteria</taxon>
        <taxon>Bacillati</taxon>
        <taxon>Bacillota</taxon>
        <taxon>Clostridia</taxon>
        <taxon>Eubacteriales</taxon>
        <taxon>Clostridiaceae</taxon>
        <taxon>Thermobrachium</taxon>
    </lineage>
</organism>
<evidence type="ECO:0000256" key="1">
    <source>
        <dbReference type="ARBA" id="ARBA00004651"/>
    </source>
</evidence>
<keyword evidence="5 6" id="KW-0472">Membrane</keyword>
<feature type="transmembrane region" description="Helical" evidence="6">
    <location>
        <begin position="41"/>
        <end position="65"/>
    </location>
</feature>
<evidence type="ECO:0000256" key="2">
    <source>
        <dbReference type="ARBA" id="ARBA00022475"/>
    </source>
</evidence>
<evidence type="ECO:0000256" key="4">
    <source>
        <dbReference type="ARBA" id="ARBA00022989"/>
    </source>
</evidence>
<proteinExistence type="predicted"/>
<dbReference type="eggNOG" id="COG2244">
    <property type="taxonomic scope" value="Bacteria"/>
</dbReference>
<feature type="transmembrane region" description="Helical" evidence="6">
    <location>
        <begin position="228"/>
        <end position="254"/>
    </location>
</feature>